<accession>A0A1W0X5S3</accession>
<dbReference type="AlphaFoldDB" id="A0A1W0X5S3"/>
<dbReference type="FunFam" id="1.20.1050.10:FF:000010">
    <property type="entry name" value="Maleylacetoacetate isomerase isoform 1"/>
    <property type="match status" value="1"/>
</dbReference>
<dbReference type="InterPro" id="IPR040079">
    <property type="entry name" value="Glutathione_S-Trfase"/>
</dbReference>
<evidence type="ECO:0000259" key="8">
    <source>
        <dbReference type="PROSITE" id="PS50404"/>
    </source>
</evidence>
<dbReference type="GO" id="GO:0006749">
    <property type="term" value="P:glutathione metabolic process"/>
    <property type="evidence" value="ECO:0007669"/>
    <property type="project" value="TreeGrafter"/>
</dbReference>
<protein>
    <recommendedName>
        <fullName evidence="5">maleylacetoacetate isomerase</fullName>
        <ecNumber evidence="5">5.2.1.2</ecNumber>
    </recommendedName>
</protein>
<dbReference type="InterPro" id="IPR034330">
    <property type="entry name" value="GST_Zeta_C"/>
</dbReference>
<gene>
    <name evidence="10" type="ORF">BV898_03278</name>
</gene>
<dbReference type="GO" id="GO:0006572">
    <property type="term" value="P:L-tyrosine catabolic process"/>
    <property type="evidence" value="ECO:0007669"/>
    <property type="project" value="UniProtKB-KW"/>
</dbReference>
<evidence type="ECO:0000256" key="3">
    <source>
        <dbReference type="ARBA" id="ARBA00004671"/>
    </source>
</evidence>
<keyword evidence="10" id="KW-0413">Isomerase</keyword>
<evidence type="ECO:0000256" key="4">
    <source>
        <dbReference type="ARBA" id="ARBA00010007"/>
    </source>
</evidence>
<comment type="pathway">
    <text evidence="3">Amino-acid degradation; L-phenylalanine degradation; acetoacetate and fumarate from L-phenylalanine: step 5/6.</text>
</comment>
<dbReference type="UniPathway" id="UPA00139">
    <property type="reaction ID" value="UER00340"/>
</dbReference>
<dbReference type="Proteomes" id="UP000192578">
    <property type="component" value="Unassembled WGS sequence"/>
</dbReference>
<keyword evidence="6" id="KW-0828">Tyrosine catabolism</keyword>
<comment type="catalytic activity">
    <reaction evidence="1">
        <text>4-maleylacetoacetate = 4-fumarylacetoacetate</text>
        <dbReference type="Rhea" id="RHEA:14817"/>
        <dbReference type="ChEBI" id="CHEBI:17105"/>
        <dbReference type="ChEBI" id="CHEBI:18034"/>
        <dbReference type="EC" id="5.2.1.2"/>
    </reaction>
</comment>
<comment type="cofactor">
    <cofactor evidence="2">
        <name>glutathione</name>
        <dbReference type="ChEBI" id="CHEBI:57925"/>
    </cofactor>
</comment>
<dbReference type="GO" id="GO:0016034">
    <property type="term" value="F:maleylacetoacetate isomerase activity"/>
    <property type="evidence" value="ECO:0007669"/>
    <property type="project" value="UniProtKB-EC"/>
</dbReference>
<evidence type="ECO:0000313" key="10">
    <source>
        <dbReference type="EMBL" id="OQV22845.1"/>
    </source>
</evidence>
<dbReference type="PANTHER" id="PTHR42673:SF4">
    <property type="entry name" value="MALEYLACETOACETATE ISOMERASE"/>
    <property type="match status" value="1"/>
</dbReference>
<comment type="caution">
    <text evidence="10">The sequence shown here is derived from an EMBL/GenBank/DDBJ whole genome shotgun (WGS) entry which is preliminary data.</text>
</comment>
<dbReference type="GO" id="GO:0006559">
    <property type="term" value="P:L-phenylalanine catabolic process"/>
    <property type="evidence" value="ECO:0007669"/>
    <property type="project" value="UniProtKB-UniPathway"/>
</dbReference>
<dbReference type="InterPro" id="IPR005955">
    <property type="entry name" value="GST_Zeta"/>
</dbReference>
<proteinExistence type="inferred from homology"/>
<reference evidence="11" key="1">
    <citation type="submission" date="2017-01" db="EMBL/GenBank/DDBJ databases">
        <title>Comparative genomics of anhydrobiosis in the tardigrade Hypsibius dujardini.</title>
        <authorList>
            <person name="Yoshida Y."/>
            <person name="Koutsovoulos G."/>
            <person name="Laetsch D."/>
            <person name="Stevens L."/>
            <person name="Kumar S."/>
            <person name="Horikawa D."/>
            <person name="Ishino K."/>
            <person name="Komine S."/>
            <person name="Tomita M."/>
            <person name="Blaxter M."/>
            <person name="Arakawa K."/>
        </authorList>
    </citation>
    <scope>NUCLEOTIDE SEQUENCE [LARGE SCALE GENOMIC DNA]</scope>
    <source>
        <strain evidence="11">Z151</strain>
    </source>
</reference>
<evidence type="ECO:0000256" key="2">
    <source>
        <dbReference type="ARBA" id="ARBA00001955"/>
    </source>
</evidence>
<dbReference type="Pfam" id="PF00043">
    <property type="entry name" value="GST_C"/>
    <property type="match status" value="1"/>
</dbReference>
<keyword evidence="11" id="KW-1185">Reference proteome</keyword>
<dbReference type="OrthoDB" id="202840at2759"/>
<dbReference type="CDD" id="cd03191">
    <property type="entry name" value="GST_C_Zeta"/>
    <property type="match status" value="1"/>
</dbReference>
<name>A0A1W0X5S3_HYPEX</name>
<dbReference type="InterPro" id="IPR010987">
    <property type="entry name" value="Glutathione-S-Trfase_C-like"/>
</dbReference>
<evidence type="ECO:0000256" key="6">
    <source>
        <dbReference type="ARBA" id="ARBA00022878"/>
    </source>
</evidence>
<keyword evidence="7" id="KW-0585">Phenylalanine catabolism</keyword>
<dbReference type="InterPro" id="IPR036249">
    <property type="entry name" value="Thioredoxin-like_sf"/>
</dbReference>
<dbReference type="PROSITE" id="PS50405">
    <property type="entry name" value="GST_CTER"/>
    <property type="match status" value="1"/>
</dbReference>
<dbReference type="Gene3D" id="1.20.1050.10">
    <property type="match status" value="1"/>
</dbReference>
<evidence type="ECO:0000256" key="1">
    <source>
        <dbReference type="ARBA" id="ARBA00001622"/>
    </source>
</evidence>
<evidence type="ECO:0000256" key="5">
    <source>
        <dbReference type="ARBA" id="ARBA00013199"/>
    </source>
</evidence>
<dbReference type="SUPFAM" id="SSF52833">
    <property type="entry name" value="Thioredoxin-like"/>
    <property type="match status" value="1"/>
</dbReference>
<dbReference type="SFLD" id="SFLDS00019">
    <property type="entry name" value="Glutathione_Transferase_(cytos"/>
    <property type="match status" value="1"/>
</dbReference>
<dbReference type="NCBIfam" id="TIGR01262">
    <property type="entry name" value="maiA"/>
    <property type="match status" value="1"/>
</dbReference>
<feature type="domain" description="GST C-terminal" evidence="9">
    <location>
        <begin position="168"/>
        <end position="290"/>
    </location>
</feature>
<dbReference type="Pfam" id="PF02798">
    <property type="entry name" value="GST_N"/>
    <property type="match status" value="1"/>
</dbReference>
<dbReference type="GO" id="GO:0004364">
    <property type="term" value="F:glutathione transferase activity"/>
    <property type="evidence" value="ECO:0007669"/>
    <property type="project" value="TreeGrafter"/>
</dbReference>
<dbReference type="EC" id="5.2.1.2" evidence="5"/>
<organism evidence="10 11">
    <name type="scientific">Hypsibius exemplaris</name>
    <name type="common">Freshwater tardigrade</name>
    <dbReference type="NCBI Taxonomy" id="2072580"/>
    <lineage>
        <taxon>Eukaryota</taxon>
        <taxon>Metazoa</taxon>
        <taxon>Ecdysozoa</taxon>
        <taxon>Tardigrada</taxon>
        <taxon>Eutardigrada</taxon>
        <taxon>Parachela</taxon>
        <taxon>Hypsibioidea</taxon>
        <taxon>Hypsibiidae</taxon>
        <taxon>Hypsibius</taxon>
    </lineage>
</organism>
<evidence type="ECO:0000259" key="9">
    <source>
        <dbReference type="PROSITE" id="PS50405"/>
    </source>
</evidence>
<dbReference type="InterPro" id="IPR004046">
    <property type="entry name" value="GST_C"/>
</dbReference>
<feature type="domain" description="GST N-terminal" evidence="8">
    <location>
        <begin position="81"/>
        <end position="163"/>
    </location>
</feature>
<dbReference type="PANTHER" id="PTHR42673">
    <property type="entry name" value="MALEYLACETOACETATE ISOMERASE"/>
    <property type="match status" value="1"/>
</dbReference>
<dbReference type="SFLD" id="SFLDG00358">
    <property type="entry name" value="Main_(cytGST)"/>
    <property type="match status" value="1"/>
</dbReference>
<evidence type="ECO:0000313" key="11">
    <source>
        <dbReference type="Proteomes" id="UP000192578"/>
    </source>
</evidence>
<dbReference type="SUPFAM" id="SSF47616">
    <property type="entry name" value="GST C-terminal domain-like"/>
    <property type="match status" value="1"/>
</dbReference>
<evidence type="ECO:0000256" key="7">
    <source>
        <dbReference type="ARBA" id="ARBA00023232"/>
    </source>
</evidence>
<dbReference type="InterPro" id="IPR004045">
    <property type="entry name" value="Glutathione_S-Trfase_N"/>
</dbReference>
<sequence>MPATKETVEAQNFITQFRCLISPEVAITFVSSPSTRPYASLALSITNCSFKMRVSLLCLLRLHPAATAIMASSSSKEPSVKKPVLYGYAKSSCSWRVRAAFAAKNADFECRYFNPYEATAEEKAQFALLNPLGQVPILMIDGHYLSQSVPILEYIEETVPGPRLLPKEPGQRAQVREIVELINSGIQPFQNPSVAQRHSDDPNKQKEWQVYWIEKGLTALEAVLTKTHGKCSVGDEITLADLCLVPQLFASRRFGANMTKFPLCVKIFDDLLELEPFRKTHPNNQADTPDESAPI</sequence>
<dbReference type="InterPro" id="IPR036282">
    <property type="entry name" value="Glutathione-S-Trfase_C_sf"/>
</dbReference>
<dbReference type="PROSITE" id="PS50404">
    <property type="entry name" value="GST_NTER"/>
    <property type="match status" value="1"/>
</dbReference>
<dbReference type="GO" id="GO:0005739">
    <property type="term" value="C:mitochondrion"/>
    <property type="evidence" value="ECO:0007669"/>
    <property type="project" value="TreeGrafter"/>
</dbReference>
<dbReference type="Gene3D" id="3.40.30.10">
    <property type="entry name" value="Glutaredoxin"/>
    <property type="match status" value="1"/>
</dbReference>
<dbReference type="EMBL" id="MTYJ01000015">
    <property type="protein sequence ID" value="OQV22845.1"/>
    <property type="molecule type" value="Genomic_DNA"/>
</dbReference>
<comment type="similarity">
    <text evidence="4">Belongs to the GST superfamily. Zeta family.</text>
</comment>